<dbReference type="GO" id="GO:0030246">
    <property type="term" value="F:carbohydrate binding"/>
    <property type="evidence" value="ECO:0007669"/>
    <property type="project" value="InterPro"/>
</dbReference>
<comment type="caution">
    <text evidence="11">The sequence shown here is derived from an EMBL/GenBank/DDBJ whole genome shotgun (WGS) entry which is preliminary data.</text>
</comment>
<accession>A0A8J3ZTU4</accession>
<dbReference type="Gene3D" id="2.60.40.1180">
    <property type="entry name" value="Golgi alpha-mannosidase II"/>
    <property type="match status" value="1"/>
</dbReference>
<dbReference type="Pfam" id="PF02806">
    <property type="entry name" value="Alpha-amylase_C"/>
    <property type="match status" value="1"/>
</dbReference>
<evidence type="ECO:0000256" key="6">
    <source>
        <dbReference type="ARBA" id="ARBA00022801"/>
    </source>
</evidence>
<evidence type="ECO:0000313" key="12">
    <source>
        <dbReference type="Proteomes" id="UP000635606"/>
    </source>
</evidence>
<evidence type="ECO:0000256" key="3">
    <source>
        <dbReference type="ARBA" id="ARBA00012595"/>
    </source>
</evidence>
<dbReference type="CDD" id="cd11339">
    <property type="entry name" value="AmyAc_bac_CMD_like_2"/>
    <property type="match status" value="1"/>
</dbReference>
<dbReference type="Gene3D" id="2.60.40.10">
    <property type="entry name" value="Immunoglobulins"/>
    <property type="match status" value="1"/>
</dbReference>
<dbReference type="EC" id="3.2.1.1" evidence="3"/>
<dbReference type="Pfam" id="PF03714">
    <property type="entry name" value="PUD"/>
    <property type="match status" value="1"/>
</dbReference>
<keyword evidence="5 9" id="KW-0732">Signal</keyword>
<evidence type="ECO:0000256" key="4">
    <source>
        <dbReference type="ARBA" id="ARBA00017303"/>
    </source>
</evidence>
<dbReference type="Pfam" id="PF00128">
    <property type="entry name" value="Alpha-amylase"/>
    <property type="match status" value="1"/>
</dbReference>
<dbReference type="GO" id="GO:0004556">
    <property type="term" value="F:alpha-amylase activity"/>
    <property type="evidence" value="ECO:0007669"/>
    <property type="project" value="UniProtKB-EC"/>
</dbReference>
<dbReference type="InterPro" id="IPR006048">
    <property type="entry name" value="A-amylase/branching_C"/>
</dbReference>
<dbReference type="PANTHER" id="PTHR10357:SF209">
    <property type="entry name" value="PERIPLASMIC ALPHA-AMYLASE"/>
    <property type="match status" value="1"/>
</dbReference>
<keyword evidence="12" id="KW-1185">Reference proteome</keyword>
<protein>
    <recommendedName>
        <fullName evidence="4">Alpha-amylase</fullName>
        <ecNumber evidence="3">3.2.1.1</ecNumber>
    </recommendedName>
    <alternativeName>
        <fullName evidence="8">1,4-alpha-D-glucan glucanohydrolase</fullName>
    </alternativeName>
</protein>
<dbReference type="Gene3D" id="2.60.40.1110">
    <property type="match status" value="1"/>
</dbReference>
<dbReference type="SMART" id="SM00642">
    <property type="entry name" value="Aamy"/>
    <property type="match status" value="1"/>
</dbReference>
<comment type="similarity">
    <text evidence="2">Belongs to the glycosyl hydrolase 13 family.</text>
</comment>
<gene>
    <name evidence="11" type="ORF">Voc01_046960</name>
</gene>
<evidence type="ECO:0000259" key="10">
    <source>
        <dbReference type="SMART" id="SM00642"/>
    </source>
</evidence>
<feature type="signal peptide" evidence="9">
    <location>
        <begin position="1"/>
        <end position="29"/>
    </location>
</feature>
<name>A0A8J3ZTU4_9ACTN</name>
<evidence type="ECO:0000256" key="5">
    <source>
        <dbReference type="ARBA" id="ARBA00022729"/>
    </source>
</evidence>
<keyword evidence="7" id="KW-0326">Glycosidase</keyword>
<dbReference type="Gene3D" id="3.20.20.80">
    <property type="entry name" value="Glycosidases"/>
    <property type="match status" value="2"/>
</dbReference>
<dbReference type="InterPro" id="IPR013784">
    <property type="entry name" value="Carb-bd-like_fold"/>
</dbReference>
<reference evidence="11" key="1">
    <citation type="submission" date="2021-01" db="EMBL/GenBank/DDBJ databases">
        <title>Whole genome shotgun sequence of Virgisporangium ochraceum NBRC 16418.</title>
        <authorList>
            <person name="Komaki H."/>
            <person name="Tamura T."/>
        </authorList>
    </citation>
    <scope>NUCLEOTIDE SEQUENCE</scope>
    <source>
        <strain evidence="11">NBRC 16418</strain>
    </source>
</reference>
<feature type="domain" description="Glycosyl hydrolase family 13 catalytic" evidence="10">
    <location>
        <begin position="50"/>
        <end position="512"/>
    </location>
</feature>
<dbReference type="GO" id="GO:0043169">
    <property type="term" value="F:cation binding"/>
    <property type="evidence" value="ECO:0007669"/>
    <property type="project" value="InterPro"/>
</dbReference>
<dbReference type="GO" id="GO:0005975">
    <property type="term" value="P:carbohydrate metabolic process"/>
    <property type="evidence" value="ECO:0007669"/>
    <property type="project" value="InterPro"/>
</dbReference>
<sequence length="918" mass="100608">MFLRSAVRAVAAALPVILAVALTPATASAKGNDGAGHSLRGPVTDENFYFVMADRFENGDTANDTGGLSGDYLTTGFDPTRKGFYNGGDLKGLLNRIDYVRGLGTTSIWLTPSFKNKAVQLEDGPSAGYHGYWITDFTQIDPHLGSNADLKALVDAAHRKGMKVYFDIITNHTADVIGYDTGARKPYVGKDVAPYRTAAGQPFDDRDYAGSNRFPPLSPTASFPPGYTPVLQPGEENLKQPAWLNDVTLYHNRGDTTFTGENSYYGDFFGLDDLFTEHPRVVRGMIDIYKTWIRDFGVDGFRIDTMKHVNDEFWQAFGPEVLQYARSQGKREFFMFGEVFDTTKSFTSQFTTKNRMQSVLDFPFQEAARGFASKGAPTNSLGAFFQADDWYTDADSNVYQLPTFLGNHDMGRIGSFVKADNPGATDAEYLARDLLAHQLMYFSRGNPVIYYGDEQGFTGPGGDQDARQTMFASRVPEYLDDDLLGTDATHAQSNFVAGHPLYRSINQLAELTKRHPALRDGAHQHRYGSDAAGIYAFSRFDRGQQREYVVALNNSEQPATAAIPTYGRNTFVKIYGDGERTVRTNRDGALTVTVPPLSTVVYQATDKLDRSRAAPSIALAQPQPAAGANGRMQVSAQVGGSSFYEVTFQARTGNGQWRSIGTDDTAPYQVFHDVTDIPSGTDVQYRAVVLDNAGHERASSVRRATVPLPTLTIEVPAAGSNVRGTVEVRAVADPERSSHVVRIDRRIGTGEWTPVGTDSSSPVYTVFDNLTPLNLATGTTVAYRAVLTSGRGEVTSTVREVRYAGPPVTTATLYYYRPAGDYADWGLHMWGDAVDPAVLAQIAWGAPWQRTGVRDGWAVYEIPLVSDTAPVNFIMHTPNGDAVPDTREPGGDRSFLPIDSPEVWIVQGDLTVYTSQPR</sequence>
<evidence type="ECO:0000256" key="8">
    <source>
        <dbReference type="ARBA" id="ARBA00030238"/>
    </source>
</evidence>
<dbReference type="SUPFAM" id="SSF49452">
    <property type="entry name" value="Starch-binding domain-like"/>
    <property type="match status" value="1"/>
</dbReference>
<proteinExistence type="inferred from homology"/>
<dbReference type="AlphaFoldDB" id="A0A8J3ZTU4"/>
<dbReference type="InterPro" id="IPR006047">
    <property type="entry name" value="GH13_cat_dom"/>
</dbReference>
<dbReference type="InterPro" id="IPR017853">
    <property type="entry name" value="GH"/>
</dbReference>
<comment type="catalytic activity">
    <reaction evidence="1">
        <text>Endohydrolysis of (1-&gt;4)-alpha-D-glucosidic linkages in polysaccharides containing three or more (1-&gt;4)-alpha-linked D-glucose units.</text>
        <dbReference type="EC" id="3.2.1.1"/>
    </reaction>
</comment>
<feature type="chain" id="PRO_5035326329" description="Alpha-amylase" evidence="9">
    <location>
        <begin position="30"/>
        <end position="918"/>
    </location>
</feature>
<dbReference type="SUPFAM" id="SSF51011">
    <property type="entry name" value="Glycosyl hydrolase domain"/>
    <property type="match status" value="1"/>
</dbReference>
<keyword evidence="6" id="KW-0378">Hydrolase</keyword>
<dbReference type="CDD" id="cd10315">
    <property type="entry name" value="CBM41_pullulanase"/>
    <property type="match status" value="1"/>
</dbReference>
<evidence type="ECO:0000256" key="2">
    <source>
        <dbReference type="ARBA" id="ARBA00008061"/>
    </source>
</evidence>
<dbReference type="EMBL" id="BOPH01000068">
    <property type="protein sequence ID" value="GIJ69779.1"/>
    <property type="molecule type" value="Genomic_DNA"/>
</dbReference>
<dbReference type="InterPro" id="IPR005323">
    <property type="entry name" value="CBM41_pullulanase"/>
</dbReference>
<dbReference type="InterPro" id="IPR013780">
    <property type="entry name" value="Glyco_hydro_b"/>
</dbReference>
<evidence type="ECO:0000256" key="1">
    <source>
        <dbReference type="ARBA" id="ARBA00000548"/>
    </source>
</evidence>
<dbReference type="InterPro" id="IPR013783">
    <property type="entry name" value="Ig-like_fold"/>
</dbReference>
<dbReference type="Proteomes" id="UP000635606">
    <property type="component" value="Unassembled WGS sequence"/>
</dbReference>
<evidence type="ECO:0000256" key="9">
    <source>
        <dbReference type="SAM" id="SignalP"/>
    </source>
</evidence>
<evidence type="ECO:0000256" key="7">
    <source>
        <dbReference type="ARBA" id="ARBA00023295"/>
    </source>
</evidence>
<organism evidence="11 12">
    <name type="scientific">Virgisporangium ochraceum</name>
    <dbReference type="NCBI Taxonomy" id="65505"/>
    <lineage>
        <taxon>Bacteria</taxon>
        <taxon>Bacillati</taxon>
        <taxon>Actinomycetota</taxon>
        <taxon>Actinomycetes</taxon>
        <taxon>Micromonosporales</taxon>
        <taxon>Micromonosporaceae</taxon>
        <taxon>Virgisporangium</taxon>
    </lineage>
</organism>
<dbReference type="PANTHER" id="PTHR10357">
    <property type="entry name" value="ALPHA-AMYLASE FAMILY MEMBER"/>
    <property type="match status" value="1"/>
</dbReference>
<evidence type="ECO:0000313" key="11">
    <source>
        <dbReference type="EMBL" id="GIJ69779.1"/>
    </source>
</evidence>
<dbReference type="SUPFAM" id="SSF51445">
    <property type="entry name" value="(Trans)glycosidases"/>
    <property type="match status" value="1"/>
</dbReference>
<dbReference type="RefSeq" id="WP_203929690.1">
    <property type="nucleotide sequence ID" value="NZ_BOPH01000068.1"/>
</dbReference>